<keyword evidence="2" id="KW-1185">Reference proteome</keyword>
<name>A0ACC1PZU6_9APHY</name>
<dbReference type="Proteomes" id="UP001144978">
    <property type="component" value="Unassembled WGS sequence"/>
</dbReference>
<proteinExistence type="predicted"/>
<sequence length="120" mass="14104">MLDFGPRAVLRLSQTRAGSEMSRSTYCWDDLKEARLGCQYSACDEIQLLNTIRQNDYYLLTEDFDSYIQALKLVDEAYQDRTEWIKKSIRTTAKMGKFSSDRAIQDYAQEYWNIESTKVE</sequence>
<reference evidence="1" key="1">
    <citation type="submission" date="2022-08" db="EMBL/GenBank/DDBJ databases">
        <title>Genome Sequence of Pycnoporus sanguineus.</title>
        <authorList>
            <person name="Buettner E."/>
        </authorList>
    </citation>
    <scope>NUCLEOTIDE SEQUENCE</scope>
    <source>
        <strain evidence="1">CG-C14</strain>
    </source>
</reference>
<gene>
    <name evidence="1" type="ORF">NUW54_g3771</name>
</gene>
<evidence type="ECO:0000313" key="1">
    <source>
        <dbReference type="EMBL" id="KAJ3006862.1"/>
    </source>
</evidence>
<evidence type="ECO:0000313" key="2">
    <source>
        <dbReference type="Proteomes" id="UP001144978"/>
    </source>
</evidence>
<protein>
    <submittedName>
        <fullName evidence="1">Uncharacterized protein</fullName>
    </submittedName>
</protein>
<comment type="caution">
    <text evidence="1">The sequence shown here is derived from an EMBL/GenBank/DDBJ whole genome shotgun (WGS) entry which is preliminary data.</text>
</comment>
<organism evidence="1 2">
    <name type="scientific">Trametes sanguinea</name>
    <dbReference type="NCBI Taxonomy" id="158606"/>
    <lineage>
        <taxon>Eukaryota</taxon>
        <taxon>Fungi</taxon>
        <taxon>Dikarya</taxon>
        <taxon>Basidiomycota</taxon>
        <taxon>Agaricomycotina</taxon>
        <taxon>Agaricomycetes</taxon>
        <taxon>Polyporales</taxon>
        <taxon>Polyporaceae</taxon>
        <taxon>Trametes</taxon>
    </lineage>
</organism>
<accession>A0ACC1PZU6</accession>
<dbReference type="EMBL" id="JANSHE010000810">
    <property type="protein sequence ID" value="KAJ3006862.1"/>
    <property type="molecule type" value="Genomic_DNA"/>
</dbReference>